<dbReference type="RefSeq" id="XP_007510722.1">
    <property type="nucleotide sequence ID" value="XM_007510660.1"/>
</dbReference>
<proteinExistence type="inferred from homology"/>
<keyword evidence="8" id="KW-1185">Reference proteome</keyword>
<dbReference type="PANTHER" id="PTHR43353">
    <property type="entry name" value="SUCCINATE-SEMIALDEHYDE DEHYDROGENASE, MITOCHONDRIAL"/>
    <property type="match status" value="1"/>
</dbReference>
<dbReference type="FunFam" id="3.40.605.10:FF:000063">
    <property type="entry name" value="Succinate-semialdehyde dehydrogenase, mitochondrial"/>
    <property type="match status" value="1"/>
</dbReference>
<dbReference type="InterPro" id="IPR050740">
    <property type="entry name" value="Aldehyde_DH_Superfamily"/>
</dbReference>
<dbReference type="InterPro" id="IPR016162">
    <property type="entry name" value="Ald_DH_N"/>
</dbReference>
<feature type="active site" evidence="3">
    <location>
        <position position="369"/>
    </location>
</feature>
<dbReference type="GO" id="GO:0004777">
    <property type="term" value="F:succinate-semialdehyde dehydrogenase (NAD+) activity"/>
    <property type="evidence" value="ECO:0007669"/>
    <property type="project" value="TreeGrafter"/>
</dbReference>
<dbReference type="STRING" id="41875.K8F0E4"/>
<comment type="similarity">
    <text evidence="1 4">Belongs to the aldehyde dehydrogenase family.</text>
</comment>
<dbReference type="EMBL" id="FO082269">
    <property type="protein sequence ID" value="CCO18255.1"/>
    <property type="molecule type" value="Genomic_DNA"/>
</dbReference>
<evidence type="ECO:0000256" key="3">
    <source>
        <dbReference type="PROSITE-ProRule" id="PRU10007"/>
    </source>
</evidence>
<feature type="compositionally biased region" description="Acidic residues" evidence="5">
    <location>
        <begin position="98"/>
        <end position="109"/>
    </location>
</feature>
<keyword evidence="2 4" id="KW-0560">Oxidoreductase</keyword>
<sequence>MCAALGETPYGGKCITFRANTSHMKKRALSFLHASSKLSFGRSPRFSFQRHLLCPRFFSSSSSSSSLENRTGKEHTFFRYFSRRDNESGVYVRTSFPLEDEEEEDEEDKDKERGAVENEDIVVVRNAATRQPIATVVSLVKTNDVQQTTTTIKAKCLEKLNFLEENFHRGGGNKGGKWNARTSRTRASILQKWHDLIDREKEIIAKLMTYENGKPRSEALGEVAYANSFVEWFSEEATRAYGRNMPSSTSTSSRCSVIKQPVGVVGLICPWNFPAAMVTRKVAAALASGCSVLLKPSEVTPLCALKLVELAYEAGVPREALEVIVTNESEQVGEAMTESDALKKISFTGSTRVGKWLAKRAGLKKLSLELGGNAPFIVFEDADIDSAVSGAMMAKFRNAGQTCVSPQRFIVHESVFEEFYEKFKERAGKLSVGDNSKTYPKGQFSMGPLINAKAKEKVARACEDFYGGKDKVSTPWWSTDDVDSNFVYPQILRMDKEIKRERIVAAGREDEKKALVWREEIFGPIAVVTDFQTEKEAYDLANDTKSGLCAYAYTRDISKATRASESLNFGIIGINTGAISAPEAPFGGMNDSGYGREGAVEGMEAFLETKYVALGGV</sequence>
<dbReference type="Gene3D" id="3.40.605.10">
    <property type="entry name" value="Aldehyde Dehydrogenase, Chain A, domain 1"/>
    <property type="match status" value="1"/>
</dbReference>
<dbReference type="AlphaFoldDB" id="K8F0E4"/>
<dbReference type="Gene3D" id="3.40.309.10">
    <property type="entry name" value="Aldehyde Dehydrogenase, Chain A, domain 2"/>
    <property type="match status" value="1"/>
</dbReference>
<feature type="region of interest" description="Disordered" evidence="5">
    <location>
        <begin position="92"/>
        <end position="116"/>
    </location>
</feature>
<protein>
    <submittedName>
        <fullName evidence="7">Succinate-semialdehyde dehydrogenase</fullName>
    </submittedName>
</protein>
<dbReference type="OrthoDB" id="310895at2759"/>
<dbReference type="eggNOG" id="KOG2451">
    <property type="taxonomic scope" value="Eukaryota"/>
</dbReference>
<organism evidence="7 8">
    <name type="scientific">Bathycoccus prasinos</name>
    <dbReference type="NCBI Taxonomy" id="41875"/>
    <lineage>
        <taxon>Eukaryota</taxon>
        <taxon>Viridiplantae</taxon>
        <taxon>Chlorophyta</taxon>
        <taxon>Mamiellophyceae</taxon>
        <taxon>Mamiellales</taxon>
        <taxon>Bathycoccaceae</taxon>
        <taxon>Bathycoccus</taxon>
    </lineage>
</organism>
<dbReference type="PROSITE" id="PS00687">
    <property type="entry name" value="ALDEHYDE_DEHYDR_GLU"/>
    <property type="match status" value="1"/>
</dbReference>
<dbReference type="InterPro" id="IPR015590">
    <property type="entry name" value="Aldehyde_DH_dom"/>
</dbReference>
<dbReference type="Proteomes" id="UP000198341">
    <property type="component" value="Chromosome 10"/>
</dbReference>
<evidence type="ECO:0000313" key="7">
    <source>
        <dbReference type="EMBL" id="CCO18255.1"/>
    </source>
</evidence>
<dbReference type="Pfam" id="PF00171">
    <property type="entry name" value="Aldedh"/>
    <property type="match status" value="1"/>
</dbReference>
<evidence type="ECO:0000256" key="1">
    <source>
        <dbReference type="ARBA" id="ARBA00009986"/>
    </source>
</evidence>
<evidence type="ECO:0000256" key="4">
    <source>
        <dbReference type="RuleBase" id="RU003345"/>
    </source>
</evidence>
<accession>K8F0E4</accession>
<reference evidence="7 8" key="1">
    <citation type="submission" date="2011-10" db="EMBL/GenBank/DDBJ databases">
        <authorList>
            <person name="Genoscope - CEA"/>
        </authorList>
    </citation>
    <scope>NUCLEOTIDE SEQUENCE [LARGE SCALE GENOMIC DNA]</scope>
    <source>
        <strain evidence="7 8">RCC 1105</strain>
    </source>
</reference>
<evidence type="ECO:0000259" key="6">
    <source>
        <dbReference type="Pfam" id="PF00171"/>
    </source>
</evidence>
<evidence type="ECO:0000256" key="2">
    <source>
        <dbReference type="ARBA" id="ARBA00023002"/>
    </source>
</evidence>
<dbReference type="InterPro" id="IPR016161">
    <property type="entry name" value="Ald_DH/histidinol_DH"/>
</dbReference>
<dbReference type="KEGG" id="bpg:Bathy10g00850"/>
<dbReference type="PANTHER" id="PTHR43353:SF5">
    <property type="entry name" value="SUCCINATE-SEMIALDEHYDE DEHYDROGENASE, MITOCHONDRIAL"/>
    <property type="match status" value="1"/>
</dbReference>
<evidence type="ECO:0000313" key="8">
    <source>
        <dbReference type="Proteomes" id="UP000198341"/>
    </source>
</evidence>
<feature type="domain" description="Aldehyde dehydrogenase" evidence="6">
    <location>
        <begin position="177"/>
        <end position="612"/>
    </location>
</feature>
<dbReference type="InterPro" id="IPR029510">
    <property type="entry name" value="Ald_DH_CS_GLU"/>
</dbReference>
<dbReference type="GO" id="GO:0009450">
    <property type="term" value="P:gamma-aminobutyric acid catabolic process"/>
    <property type="evidence" value="ECO:0007669"/>
    <property type="project" value="TreeGrafter"/>
</dbReference>
<dbReference type="SUPFAM" id="SSF53720">
    <property type="entry name" value="ALDH-like"/>
    <property type="match status" value="1"/>
</dbReference>
<evidence type="ECO:0000256" key="5">
    <source>
        <dbReference type="SAM" id="MobiDB-lite"/>
    </source>
</evidence>
<dbReference type="InterPro" id="IPR016163">
    <property type="entry name" value="Ald_DH_C"/>
</dbReference>
<name>K8F0E4_9CHLO</name>
<gene>
    <name evidence="7" type="ordered locus">Bathy10g00850</name>
</gene>
<dbReference type="GeneID" id="19013162"/>
<dbReference type="CDD" id="cd07103">
    <property type="entry name" value="ALDH_F5_SSADH_GabD"/>
    <property type="match status" value="1"/>
</dbReference>